<feature type="transmembrane region" description="Helical" evidence="6">
    <location>
        <begin position="251"/>
        <end position="277"/>
    </location>
</feature>
<feature type="transmembrane region" description="Helical" evidence="6">
    <location>
        <begin position="422"/>
        <end position="441"/>
    </location>
</feature>
<feature type="transmembrane region" description="Helical" evidence="6">
    <location>
        <begin position="183"/>
        <end position="202"/>
    </location>
</feature>
<dbReference type="OrthoDB" id="3249502at2"/>
<proteinExistence type="predicted"/>
<keyword evidence="2" id="KW-1003">Cell membrane</keyword>
<keyword evidence="3 6" id="KW-0812">Transmembrane</keyword>
<feature type="transmembrane region" description="Helical" evidence="6">
    <location>
        <begin position="365"/>
        <end position="383"/>
    </location>
</feature>
<feature type="transmembrane region" description="Helical" evidence="6">
    <location>
        <begin position="389"/>
        <end position="410"/>
    </location>
</feature>
<dbReference type="PANTHER" id="PTHR30250">
    <property type="entry name" value="PST FAMILY PREDICTED COLANIC ACID TRANSPORTER"/>
    <property type="match status" value="1"/>
</dbReference>
<name>A0A2U2BBC0_9BACT</name>
<feature type="transmembrane region" description="Helical" evidence="6">
    <location>
        <begin position="329"/>
        <end position="345"/>
    </location>
</feature>
<keyword evidence="4 6" id="KW-1133">Transmembrane helix</keyword>
<gene>
    <name evidence="7" type="ORF">DDZ16_05305</name>
</gene>
<evidence type="ECO:0000313" key="7">
    <source>
        <dbReference type="EMBL" id="PWE00358.1"/>
    </source>
</evidence>
<evidence type="ECO:0000313" key="8">
    <source>
        <dbReference type="Proteomes" id="UP000244956"/>
    </source>
</evidence>
<feature type="transmembrane region" description="Helical" evidence="6">
    <location>
        <begin position="214"/>
        <end position="231"/>
    </location>
</feature>
<dbReference type="EMBL" id="QEWP01000003">
    <property type="protein sequence ID" value="PWE00358.1"/>
    <property type="molecule type" value="Genomic_DNA"/>
</dbReference>
<dbReference type="InterPro" id="IPR002797">
    <property type="entry name" value="Polysacc_synth"/>
</dbReference>
<accession>A0A2U2BBC0</accession>
<feature type="transmembrane region" description="Helical" evidence="6">
    <location>
        <begin position="116"/>
        <end position="133"/>
    </location>
</feature>
<evidence type="ECO:0000256" key="4">
    <source>
        <dbReference type="ARBA" id="ARBA00022989"/>
    </source>
</evidence>
<sequence length="484" mass="54638">MGERKAFIKDTFVYGLGNGLKKFIGLFLLPFYTRALTVGEFGMLETLGTAAALLGGFLSVGLDSACGYYYFKASDRQKADVLSTTFYLRLLSFLIIVPLLFFQKPLARLVFGDSDQSFLIVLLLLLVPVNLMMSEQSHLFRYFRQPWRYNIITVVKSLANIGIGITLVIVLKQGVQGAMWARIGSSLLVVVLAFGVFNFRKYSFRFSLGWARQLLKYGFPLIWAGIAAWIYNSSDRFFLLHYHDLREVGLYSIGAVFSQPVLLINMAVQMSFSVLFFKLYHKEENPNKPATRKMAVDIYSLYLSGSVILATTLSVFSDVLIPVVATPDYAGGARVVPMLVFSYIAAQSFQTMGPGISLSEKTWHFAWITGFTAILNIGLNFLLVPRMGFIGAGIATLISFVIYWIVKVYVASKYFPIKYPFFSILMFYVFGVGVSLLITTFEFHASGWMKFLAILLVTSCAFLFKLLKWEDVRMVWSKISRRET</sequence>
<feature type="transmembrane region" description="Helical" evidence="6">
    <location>
        <begin position="447"/>
        <end position="467"/>
    </location>
</feature>
<feature type="transmembrane region" description="Helical" evidence="6">
    <location>
        <begin position="52"/>
        <end position="71"/>
    </location>
</feature>
<dbReference type="Proteomes" id="UP000244956">
    <property type="component" value="Unassembled WGS sequence"/>
</dbReference>
<evidence type="ECO:0000256" key="2">
    <source>
        <dbReference type="ARBA" id="ARBA00022475"/>
    </source>
</evidence>
<evidence type="ECO:0000256" key="6">
    <source>
        <dbReference type="SAM" id="Phobius"/>
    </source>
</evidence>
<dbReference type="RefSeq" id="WP_109263398.1">
    <property type="nucleotide sequence ID" value="NZ_QEWP01000003.1"/>
</dbReference>
<dbReference type="PANTHER" id="PTHR30250:SF11">
    <property type="entry name" value="O-ANTIGEN TRANSPORTER-RELATED"/>
    <property type="match status" value="1"/>
</dbReference>
<reference evidence="7 8" key="1">
    <citation type="submission" date="2018-05" db="EMBL/GenBank/DDBJ databases">
        <title>Marinilabilia rubrum sp. nov., isolated from saltern sediment.</title>
        <authorList>
            <person name="Zhang R."/>
        </authorList>
    </citation>
    <scope>NUCLEOTIDE SEQUENCE [LARGE SCALE GENOMIC DNA]</scope>
    <source>
        <strain evidence="7 8">WTE16</strain>
    </source>
</reference>
<keyword evidence="8" id="KW-1185">Reference proteome</keyword>
<feature type="transmembrane region" description="Helical" evidence="6">
    <location>
        <begin position="86"/>
        <end position="104"/>
    </location>
</feature>
<dbReference type="GO" id="GO:0005886">
    <property type="term" value="C:plasma membrane"/>
    <property type="evidence" value="ECO:0007669"/>
    <property type="project" value="UniProtKB-SubCell"/>
</dbReference>
<comment type="caution">
    <text evidence="7">The sequence shown here is derived from an EMBL/GenBank/DDBJ whole genome shotgun (WGS) entry which is preliminary data.</text>
</comment>
<dbReference type="Pfam" id="PF01943">
    <property type="entry name" value="Polysacc_synt"/>
    <property type="match status" value="1"/>
</dbReference>
<comment type="subcellular location">
    <subcellularLocation>
        <location evidence="1">Cell membrane</location>
        <topology evidence="1">Multi-pass membrane protein</topology>
    </subcellularLocation>
</comment>
<keyword evidence="5 6" id="KW-0472">Membrane</keyword>
<dbReference type="InterPro" id="IPR050833">
    <property type="entry name" value="Poly_Biosynth_Transport"/>
</dbReference>
<evidence type="ECO:0000256" key="5">
    <source>
        <dbReference type="ARBA" id="ARBA00023136"/>
    </source>
</evidence>
<evidence type="ECO:0000256" key="3">
    <source>
        <dbReference type="ARBA" id="ARBA00022692"/>
    </source>
</evidence>
<dbReference type="AlphaFoldDB" id="A0A2U2BBC0"/>
<organism evidence="7 8">
    <name type="scientific">Marinilabilia rubra</name>
    <dbReference type="NCBI Taxonomy" id="2162893"/>
    <lineage>
        <taxon>Bacteria</taxon>
        <taxon>Pseudomonadati</taxon>
        <taxon>Bacteroidota</taxon>
        <taxon>Bacteroidia</taxon>
        <taxon>Marinilabiliales</taxon>
        <taxon>Marinilabiliaceae</taxon>
        <taxon>Marinilabilia</taxon>
    </lineage>
</organism>
<evidence type="ECO:0000256" key="1">
    <source>
        <dbReference type="ARBA" id="ARBA00004651"/>
    </source>
</evidence>
<feature type="transmembrane region" description="Helical" evidence="6">
    <location>
        <begin position="154"/>
        <end position="171"/>
    </location>
</feature>
<feature type="transmembrane region" description="Helical" evidence="6">
    <location>
        <begin position="298"/>
        <end position="317"/>
    </location>
</feature>
<protein>
    <submittedName>
        <fullName evidence="7">Polysaccharide biosynthesis protein</fullName>
    </submittedName>
</protein>
<feature type="transmembrane region" description="Helical" evidence="6">
    <location>
        <begin position="12"/>
        <end position="32"/>
    </location>
</feature>